<dbReference type="RefSeq" id="WP_385878263.1">
    <property type="nucleotide sequence ID" value="NZ_JBHLXE010000111.1"/>
</dbReference>
<sequence>MTPFLRCKVIERFNILTLCFLMNIVPFLSHANNRQSGFEGQKFAQELLESVELPRFVEPSQPGLGIDIMLFDEKLVIDESFFDPLNEIVEEDTDLSTFYDDETKLIQNSEQKLKQMTNSNSLSAEAFQQFQTIDNRARPDLSLDPMFRLSQLLLSTSNLSFSDEFDECTSESSVPLFKQCDRYAHGTQSCELRHDYEAGIIEHIEGPLNISSCAEGCIYVWIGEVGDNYWRGNCTIFEEFIRLRIINPKAIDKVILEYAKWDDYMQIWIDDYKIWSGPNDLFPPETQGACELSTNWEWTLNQDLTSLFTSVEANKEIAIKMRTSVTGLGEGYARIKIQYNPSKILVKDEWYPESCLQKVELFKSQFSEYGVSCIDLPDVTNKCSVINGLLVCEKDFSPPLIEGISPFCRLIRVTANEETYQDSEGTLCHTLESNPACGFYSSQCSEYNRTSGQCQKFQDIYECSNKTPPQACTISSLFPSDFADCEVIESYFKENEIKTINNYFTCEKISESVENGTTKTSDIFYKKSHDSCEIFEKNPQCHLSKSMCLDEKTESLESGSCRNLEMTFNCPEDILVSNVKRDRKYHCDGPIECLGHECMEPIVQIDANFNQALAQLNLAQDMGNDLTCDDDGISQNIECELFKGEASSCLKSIGNIVNCCDRPKCVSLGDYVELAFAMNNLNSQLNVFDVDNAFYGTWQSLKQPIEESWSHLLGPLSSRWDALIGASPSELGTTGAVEAASSVLQSLTNSTAKWVGETLGAQAQTALFSNVGGTLSAEGVMVGGNFYLGQIAGTLLSGVMTVYTIYSVTLLLLNMIWPCEAAEFELGVKRELKSCHSVGSFCKKSLFGKCLEKVESYCCFSSPLARIFQEQARTQLNLTFGEPRAPMCEGLSLEQLDEVNMENINLDEWIAILGISGRLEALDAIDIDSMTQGKYLTDELKRTNVLERLNERIK</sequence>
<protein>
    <submittedName>
        <fullName evidence="1">Conjugal transfer protein TraN</fullName>
    </submittedName>
</protein>
<comment type="caution">
    <text evidence="1">The sequence shown here is derived from an EMBL/GenBank/DDBJ whole genome shotgun (WGS) entry which is preliminary data.</text>
</comment>
<gene>
    <name evidence="1" type="primary">traN</name>
    <name evidence="1" type="ORF">ACFFIT_12825</name>
</gene>
<organism evidence="1 2">
    <name type="scientific">Thorsellia kenyensis</name>
    <dbReference type="NCBI Taxonomy" id="1549888"/>
    <lineage>
        <taxon>Bacteria</taxon>
        <taxon>Pseudomonadati</taxon>
        <taxon>Pseudomonadota</taxon>
        <taxon>Gammaproteobacteria</taxon>
        <taxon>Enterobacterales</taxon>
        <taxon>Thorselliaceae</taxon>
        <taxon>Thorsellia</taxon>
    </lineage>
</organism>
<proteinExistence type="predicted"/>
<dbReference type="EMBL" id="JBHLXE010000111">
    <property type="protein sequence ID" value="MFC0180956.1"/>
    <property type="molecule type" value="Genomic_DNA"/>
</dbReference>
<evidence type="ECO:0000313" key="2">
    <source>
        <dbReference type="Proteomes" id="UP001589758"/>
    </source>
</evidence>
<keyword evidence="2" id="KW-1185">Reference proteome</keyword>
<accession>A0ABV6CHH1</accession>
<dbReference type="InterPro" id="IPR014121">
    <property type="entry name" value="TraN_Ftype"/>
</dbReference>
<dbReference type="Pfam" id="PF06986">
    <property type="entry name" value="F_T4SS_TraN"/>
    <property type="match status" value="2"/>
</dbReference>
<evidence type="ECO:0000313" key="1">
    <source>
        <dbReference type="EMBL" id="MFC0180956.1"/>
    </source>
</evidence>
<reference evidence="1 2" key="1">
    <citation type="submission" date="2024-09" db="EMBL/GenBank/DDBJ databases">
        <authorList>
            <person name="Sun Q."/>
            <person name="Mori K."/>
        </authorList>
    </citation>
    <scope>NUCLEOTIDE SEQUENCE [LARGE SCALE GENOMIC DNA]</scope>
    <source>
        <strain evidence="1 2">CCM 8545</strain>
    </source>
</reference>
<dbReference type="Proteomes" id="UP001589758">
    <property type="component" value="Unassembled WGS sequence"/>
</dbReference>
<name>A0ABV6CHH1_9GAMM</name>